<accession>A0A918U8F7</accession>
<sequence>MFEVNRSVAVLRPTTLFHTWLTALPGGAGAPSLDVLRAAGNAMLIPPADDTDDARGFVLTHWAELFEAELADWCEDTAAWPAARSEAMFAAWFDIDIHPVLTDLVKEPLEREAFIPLDLDSLG</sequence>
<gene>
    <name evidence="1" type="ORF">GCM10011289_10900</name>
</gene>
<evidence type="ECO:0000313" key="2">
    <source>
        <dbReference type="Proteomes" id="UP000645257"/>
    </source>
</evidence>
<reference evidence="1" key="1">
    <citation type="journal article" date="2014" name="Int. J. Syst. Evol. Microbiol.">
        <title>Complete genome sequence of Corynebacterium casei LMG S-19264T (=DSM 44701T), isolated from a smear-ripened cheese.</title>
        <authorList>
            <consortium name="US DOE Joint Genome Institute (JGI-PGF)"/>
            <person name="Walter F."/>
            <person name="Albersmeier A."/>
            <person name="Kalinowski J."/>
            <person name="Ruckert C."/>
        </authorList>
    </citation>
    <scope>NUCLEOTIDE SEQUENCE</scope>
    <source>
        <strain evidence="1">KCTC 32182</strain>
    </source>
</reference>
<comment type="caution">
    <text evidence="1">The sequence shown here is derived from an EMBL/GenBank/DDBJ whole genome shotgun (WGS) entry which is preliminary data.</text>
</comment>
<dbReference type="EMBL" id="BMYX01000004">
    <property type="protein sequence ID" value="GGY09828.1"/>
    <property type="molecule type" value="Genomic_DNA"/>
</dbReference>
<evidence type="ECO:0000313" key="1">
    <source>
        <dbReference type="EMBL" id="GGY09828.1"/>
    </source>
</evidence>
<organism evidence="1 2">
    <name type="scientific">Paludibacterium paludis</name>
    <dbReference type="NCBI Taxonomy" id="1225769"/>
    <lineage>
        <taxon>Bacteria</taxon>
        <taxon>Pseudomonadati</taxon>
        <taxon>Pseudomonadota</taxon>
        <taxon>Betaproteobacteria</taxon>
        <taxon>Neisseriales</taxon>
        <taxon>Chromobacteriaceae</taxon>
        <taxon>Paludibacterium</taxon>
    </lineage>
</organism>
<proteinExistence type="predicted"/>
<dbReference type="Proteomes" id="UP000645257">
    <property type="component" value="Unassembled WGS sequence"/>
</dbReference>
<protein>
    <recommendedName>
        <fullName evidence="3">VacJ</fullName>
    </recommendedName>
</protein>
<evidence type="ECO:0008006" key="3">
    <source>
        <dbReference type="Google" id="ProtNLM"/>
    </source>
</evidence>
<keyword evidence="2" id="KW-1185">Reference proteome</keyword>
<dbReference type="AlphaFoldDB" id="A0A918U8F7"/>
<dbReference type="RefSeq" id="WP_189532049.1">
    <property type="nucleotide sequence ID" value="NZ_BMYX01000004.1"/>
</dbReference>
<reference evidence="1" key="2">
    <citation type="submission" date="2020-09" db="EMBL/GenBank/DDBJ databases">
        <authorList>
            <person name="Sun Q."/>
            <person name="Kim S."/>
        </authorList>
    </citation>
    <scope>NUCLEOTIDE SEQUENCE</scope>
    <source>
        <strain evidence="1">KCTC 32182</strain>
    </source>
</reference>
<name>A0A918U8F7_9NEIS</name>